<reference evidence="4" key="2">
    <citation type="submission" date="2016-01" db="EMBL/GenBank/DDBJ databases">
        <title>Six Aerococcus type strain genome sequencing and assembly using PacBio and Illumina Hiseq.</title>
        <authorList>
            <person name="Carkaci D."/>
            <person name="Dargis R."/>
            <person name="Nielsen X.C."/>
            <person name="Skovgaard O."/>
            <person name="Fuursted K."/>
            <person name="Christensen J.J."/>
        </authorList>
    </citation>
    <scope>NUCLEOTIDE SEQUENCE [LARGE SCALE GENOMIC DNA]</scope>
    <source>
        <strain evidence="4">CCUG42038B</strain>
    </source>
</reference>
<dbReference type="Gene3D" id="3.30.70.100">
    <property type="match status" value="1"/>
</dbReference>
<dbReference type="OrthoDB" id="9778326at2"/>
<dbReference type="InterPro" id="IPR022111">
    <property type="entry name" value="Rhodanese_C"/>
</dbReference>
<comment type="catalytic activity">
    <reaction evidence="2">
        <text>uridine(34) in tRNA + AH2 + O2 = 5-hydroxyuridine(34) in tRNA + A + H2O</text>
        <dbReference type="Rhea" id="RHEA:64224"/>
        <dbReference type="Rhea" id="RHEA-COMP:11727"/>
        <dbReference type="Rhea" id="RHEA-COMP:13381"/>
        <dbReference type="ChEBI" id="CHEBI:13193"/>
        <dbReference type="ChEBI" id="CHEBI:15377"/>
        <dbReference type="ChEBI" id="CHEBI:15379"/>
        <dbReference type="ChEBI" id="CHEBI:17499"/>
        <dbReference type="ChEBI" id="CHEBI:65315"/>
        <dbReference type="ChEBI" id="CHEBI:136877"/>
    </reaction>
</comment>
<organism evidence="3 4">
    <name type="scientific">Aerococcus urinaehominis</name>
    <dbReference type="NCBI Taxonomy" id="128944"/>
    <lineage>
        <taxon>Bacteria</taxon>
        <taxon>Bacillati</taxon>
        <taxon>Bacillota</taxon>
        <taxon>Bacilli</taxon>
        <taxon>Lactobacillales</taxon>
        <taxon>Aerococcaceae</taxon>
        <taxon>Aerococcus</taxon>
    </lineage>
</organism>
<keyword evidence="4" id="KW-1185">Reference proteome</keyword>
<dbReference type="STRING" id="128944.AWM75_03130"/>
<gene>
    <name evidence="2" type="primary">trhO</name>
    <name evidence="3" type="ORF">AWM75_03130</name>
</gene>
<dbReference type="CDD" id="cd01518">
    <property type="entry name" value="RHOD_YceA"/>
    <property type="match status" value="1"/>
</dbReference>
<dbReference type="Proteomes" id="UP000062260">
    <property type="component" value="Chromosome"/>
</dbReference>
<accession>A0A109RGQ3</accession>
<dbReference type="Pfam" id="PF00581">
    <property type="entry name" value="Rhodanese"/>
    <property type="match status" value="1"/>
</dbReference>
<dbReference type="Pfam" id="PF12368">
    <property type="entry name" value="Rhodanese_C"/>
    <property type="match status" value="1"/>
</dbReference>
<dbReference type="GO" id="GO:0006400">
    <property type="term" value="P:tRNA modification"/>
    <property type="evidence" value="ECO:0007669"/>
    <property type="project" value="UniProtKB-UniRule"/>
</dbReference>
<name>A0A109RGQ3_9LACT</name>
<evidence type="ECO:0000313" key="4">
    <source>
        <dbReference type="Proteomes" id="UP000062260"/>
    </source>
</evidence>
<dbReference type="EMBL" id="CP014163">
    <property type="protein sequence ID" value="AMB99054.1"/>
    <property type="molecule type" value="Genomic_DNA"/>
</dbReference>
<dbReference type="PANTHER" id="PTHR43268">
    <property type="entry name" value="THIOSULFATE SULFURTRANSFERASE/RHODANESE-LIKE DOMAIN-CONTAINING PROTEIN 2"/>
    <property type="match status" value="1"/>
</dbReference>
<dbReference type="PROSITE" id="PS50206">
    <property type="entry name" value="RHODANESE_3"/>
    <property type="match status" value="1"/>
</dbReference>
<dbReference type="SUPFAM" id="SSF52821">
    <property type="entry name" value="Rhodanese/Cell cycle control phosphatase"/>
    <property type="match status" value="1"/>
</dbReference>
<comment type="similarity">
    <text evidence="2">Belongs to the TrhO family.</text>
</comment>
<comment type="function">
    <text evidence="2">Catalyzes oxygen-dependent 5-hydroxyuridine (ho5U) modification at position 34 in tRNAs.</text>
</comment>
<reference evidence="3 4" key="1">
    <citation type="journal article" date="2016" name="Genome Announc.">
        <title>Complete Genome Sequences of Aerococcus christensenii CCUG 28831T, Aerococcus sanguinicola CCUG 43001T, Aerococcus urinae CCUG 36881T, Aerococcus urinaeequi CCUG 28094T, Aerococcus urinaehominis CCUG 42038 BT, and Aerococcus viridans CCUG 4311T.</title>
        <authorList>
            <person name="Carkaci D."/>
            <person name="Dargis R."/>
            <person name="Nielsen X.C."/>
            <person name="Skovgaard O."/>
            <person name="Fuursted K."/>
            <person name="Christensen J.J."/>
        </authorList>
    </citation>
    <scope>NUCLEOTIDE SEQUENCE [LARGE SCALE GENOMIC DNA]</scope>
    <source>
        <strain evidence="3 4">CCUG42038B</strain>
    </source>
</reference>
<dbReference type="InterPro" id="IPR040503">
    <property type="entry name" value="TRHO_N"/>
</dbReference>
<dbReference type="EC" id="1.14.-.-" evidence="2"/>
<dbReference type="SMART" id="SM00450">
    <property type="entry name" value="RHOD"/>
    <property type="match status" value="1"/>
</dbReference>
<dbReference type="Pfam" id="PF17773">
    <property type="entry name" value="UPF0176_N"/>
    <property type="match status" value="1"/>
</dbReference>
<sequence length="325" mass="37271">MSKDYEVLLYYKYVPIENAEEFAAQELAFCKSIGLKGRILIADEGINGTVSGPKSVTKKYMDHMHSMDKFSDLWFKINEADDFAHKKMFVRYRPEIVSLKLEEDLDPNQITGNHLSPAEFREAMKDEDTVIIDTRNDYEYELGHFEGAINPDIKAFRDLPQWLQENKDKFMDKKVLVYCTGGVRCEKLSGYMVREGMGKEIGQLYGGIENYGQDEATRGDMWEGKMYVFDERISVDINHVDPSIVGRDWFDGTPCERYVNCGNPECNRQILCSEENQEKYLGGCSHECRVHPRNRYIEAKGWSQAEVAERLAAIGESLPESAATN</sequence>
<dbReference type="RefSeq" id="WP_067978112.1">
    <property type="nucleotide sequence ID" value="NZ_CP014163.1"/>
</dbReference>
<evidence type="ECO:0000256" key="2">
    <source>
        <dbReference type="HAMAP-Rule" id="MF_00469"/>
    </source>
</evidence>
<dbReference type="InterPro" id="IPR036873">
    <property type="entry name" value="Rhodanese-like_dom_sf"/>
</dbReference>
<keyword evidence="1 2" id="KW-0560">Oxidoreductase</keyword>
<keyword evidence="2" id="KW-0819">tRNA processing</keyword>
<proteinExistence type="inferred from homology"/>
<evidence type="ECO:0000313" key="3">
    <source>
        <dbReference type="EMBL" id="AMB99054.1"/>
    </source>
</evidence>
<dbReference type="PANTHER" id="PTHR43268:SF3">
    <property type="entry name" value="RHODANESE-LIKE DOMAIN-CONTAINING PROTEIN 7-RELATED"/>
    <property type="match status" value="1"/>
</dbReference>
<dbReference type="InterPro" id="IPR020936">
    <property type="entry name" value="TrhO"/>
</dbReference>
<dbReference type="AlphaFoldDB" id="A0A109RGQ3"/>
<protein>
    <recommendedName>
        <fullName evidence="2">tRNA uridine(34) hydroxylase</fullName>
        <ecNumber evidence="2">1.14.-.-</ecNumber>
    </recommendedName>
    <alternativeName>
        <fullName evidence="2">tRNA hydroxylation protein O</fullName>
    </alternativeName>
</protein>
<dbReference type="HAMAP" id="MF_00469">
    <property type="entry name" value="TrhO"/>
    <property type="match status" value="1"/>
</dbReference>
<dbReference type="KEGG" id="auh:AWM75_03130"/>
<dbReference type="Gene3D" id="3.40.250.10">
    <property type="entry name" value="Rhodanese-like domain"/>
    <property type="match status" value="1"/>
</dbReference>
<dbReference type="InterPro" id="IPR001763">
    <property type="entry name" value="Rhodanese-like_dom"/>
</dbReference>
<evidence type="ECO:0000256" key="1">
    <source>
        <dbReference type="ARBA" id="ARBA00023002"/>
    </source>
</evidence>
<dbReference type="NCBIfam" id="NF001135">
    <property type="entry name" value="PRK00142.1-3"/>
    <property type="match status" value="1"/>
</dbReference>
<dbReference type="GO" id="GO:0016705">
    <property type="term" value="F:oxidoreductase activity, acting on paired donors, with incorporation or reduction of molecular oxygen"/>
    <property type="evidence" value="ECO:0007669"/>
    <property type="project" value="UniProtKB-UniRule"/>
</dbReference>